<dbReference type="SUPFAM" id="SSF54292">
    <property type="entry name" value="2Fe-2S ferredoxin-like"/>
    <property type="match status" value="1"/>
</dbReference>
<dbReference type="Proteomes" id="UP000228380">
    <property type="component" value="Unplaced"/>
</dbReference>
<evidence type="ECO:0000256" key="1">
    <source>
        <dbReference type="ARBA" id="ARBA00004229"/>
    </source>
</evidence>
<dbReference type="GO" id="GO:0046872">
    <property type="term" value="F:metal ion binding"/>
    <property type="evidence" value="ECO:0007669"/>
    <property type="project" value="UniProtKB-KW"/>
</dbReference>
<dbReference type="InterPro" id="IPR001041">
    <property type="entry name" value="2Fe-2S_ferredoxin-type"/>
</dbReference>
<keyword evidence="7 9" id="KW-0408">Iron</keyword>
<dbReference type="InterPro" id="IPR010241">
    <property type="entry name" value="Fd_pln"/>
</dbReference>
<evidence type="ECO:0000256" key="7">
    <source>
        <dbReference type="ARBA" id="ARBA00023004"/>
    </source>
</evidence>
<keyword evidence="9" id="KW-0934">Plastid</keyword>
<dbReference type="GO" id="GO:0009507">
    <property type="term" value="C:chloroplast"/>
    <property type="evidence" value="ECO:0007669"/>
    <property type="project" value="UniProtKB-SubCell"/>
</dbReference>
<organism evidence="11 12">
    <name type="scientific">Phoenix dactylifera</name>
    <name type="common">Date palm</name>
    <dbReference type="NCBI Taxonomy" id="42345"/>
    <lineage>
        <taxon>Eukaryota</taxon>
        <taxon>Viridiplantae</taxon>
        <taxon>Streptophyta</taxon>
        <taxon>Embryophyta</taxon>
        <taxon>Tracheophyta</taxon>
        <taxon>Spermatophyta</taxon>
        <taxon>Magnoliopsida</taxon>
        <taxon>Liliopsida</taxon>
        <taxon>Arecaceae</taxon>
        <taxon>Coryphoideae</taxon>
        <taxon>Phoeniceae</taxon>
        <taxon>Phoenix</taxon>
    </lineage>
</organism>
<accession>A0A8B7CHF0</accession>
<dbReference type="GO" id="GO:0051537">
    <property type="term" value="F:2 iron, 2 sulfur cluster binding"/>
    <property type="evidence" value="ECO:0007669"/>
    <property type="project" value="UniProtKB-KW"/>
</dbReference>
<dbReference type="CDD" id="cd00207">
    <property type="entry name" value="fer2"/>
    <property type="match status" value="1"/>
</dbReference>
<dbReference type="AlphaFoldDB" id="A0A8B7CHF0"/>
<dbReference type="GeneID" id="103713909"/>
<dbReference type="InterPro" id="IPR012675">
    <property type="entry name" value="Beta-grasp_dom_sf"/>
</dbReference>
<keyword evidence="3 9" id="KW-0813">Transport</keyword>
<keyword evidence="8 9" id="KW-0411">Iron-sulfur</keyword>
<dbReference type="NCBIfam" id="TIGR02008">
    <property type="entry name" value="fdx_plant"/>
    <property type="match status" value="1"/>
</dbReference>
<dbReference type="RefSeq" id="XP_008799183.1">
    <property type="nucleotide sequence ID" value="XM_008800961.4"/>
</dbReference>
<keyword evidence="11" id="KW-1185">Reference proteome</keyword>
<dbReference type="PANTHER" id="PTHR43112:SF3">
    <property type="entry name" value="FERREDOXIN-2, CHLOROPLASTIC"/>
    <property type="match status" value="1"/>
</dbReference>
<evidence type="ECO:0000256" key="8">
    <source>
        <dbReference type="ARBA" id="ARBA00023014"/>
    </source>
</evidence>
<comment type="cofactor">
    <cofactor evidence="9">
        <name>[2Fe-2S] cluster</name>
        <dbReference type="ChEBI" id="CHEBI:190135"/>
    </cofactor>
    <text evidence="9">Binds 1 [2Fe-2S] cluster.</text>
</comment>
<dbReference type="GO" id="GO:0022900">
    <property type="term" value="P:electron transport chain"/>
    <property type="evidence" value="ECO:0007669"/>
    <property type="project" value="InterPro"/>
</dbReference>
<dbReference type="OrthoDB" id="1885901at2759"/>
<comment type="function">
    <text evidence="9">Ferredoxins are iron-sulfur proteins that transfer electrons in a wide variety of metabolic reactions.</text>
</comment>
<sequence length="152" mass="16086">MAAAGASTALLSAALGTPFARRHNGVPGTVSLRALPRTGRALFGLESSRGRVTAMAVFNVKLITPDGEVVFDCPDDRYILDEAEEQGIDMPYSCRAGSCVTCVGKMVGGEVDQSDGSMLDDDQMKEGYVLTCVAYPRSNVVIETHKEGEIGP</sequence>
<gene>
    <name evidence="12" type="primary">LOC103713909</name>
</gene>
<evidence type="ECO:0000256" key="9">
    <source>
        <dbReference type="RuleBase" id="RU364001"/>
    </source>
</evidence>
<dbReference type="FunFam" id="3.10.20.30:FF:000014">
    <property type="entry name" value="Ferredoxin"/>
    <property type="match status" value="1"/>
</dbReference>
<dbReference type="InterPro" id="IPR036010">
    <property type="entry name" value="2Fe-2S_ferredoxin-like_sf"/>
</dbReference>
<evidence type="ECO:0000259" key="10">
    <source>
        <dbReference type="PROSITE" id="PS51085"/>
    </source>
</evidence>
<dbReference type="Pfam" id="PF00111">
    <property type="entry name" value="Fer2"/>
    <property type="match status" value="1"/>
</dbReference>
<dbReference type="PANTHER" id="PTHR43112">
    <property type="entry name" value="FERREDOXIN"/>
    <property type="match status" value="1"/>
</dbReference>
<keyword evidence="5 9" id="KW-0479">Metal-binding</keyword>
<dbReference type="PROSITE" id="PS51085">
    <property type="entry name" value="2FE2S_FER_2"/>
    <property type="match status" value="1"/>
</dbReference>
<keyword evidence="4 9" id="KW-0001">2Fe-2S</keyword>
<comment type="subcellular location">
    <subcellularLocation>
        <location evidence="1 9">Plastid</location>
        <location evidence="1 9">Chloroplast</location>
    </subcellularLocation>
</comment>
<comment type="similarity">
    <text evidence="2 9">Belongs to the 2Fe2S plant-type ferredoxin family.</text>
</comment>
<dbReference type="KEGG" id="pda:103713909"/>
<protein>
    <recommendedName>
        <fullName evidence="9">Ferredoxin</fullName>
    </recommendedName>
</protein>
<proteinExistence type="inferred from homology"/>
<evidence type="ECO:0000256" key="2">
    <source>
        <dbReference type="ARBA" id="ARBA00007874"/>
    </source>
</evidence>
<keyword evidence="9" id="KW-0150">Chloroplast</keyword>
<dbReference type="GO" id="GO:0009055">
    <property type="term" value="F:electron transfer activity"/>
    <property type="evidence" value="ECO:0007669"/>
    <property type="project" value="InterPro"/>
</dbReference>
<dbReference type="Gene3D" id="3.10.20.30">
    <property type="match status" value="1"/>
</dbReference>
<keyword evidence="6 9" id="KW-0249">Electron transport</keyword>
<evidence type="ECO:0000313" key="12">
    <source>
        <dbReference type="RefSeq" id="XP_008799183.1"/>
    </source>
</evidence>
<name>A0A8B7CHF0_PHODC</name>
<reference evidence="12" key="1">
    <citation type="submission" date="2025-08" db="UniProtKB">
        <authorList>
            <consortium name="RefSeq"/>
        </authorList>
    </citation>
    <scope>IDENTIFICATION</scope>
    <source>
        <tissue evidence="12">Young leaves</tissue>
    </source>
</reference>
<evidence type="ECO:0000313" key="11">
    <source>
        <dbReference type="Proteomes" id="UP000228380"/>
    </source>
</evidence>
<evidence type="ECO:0000256" key="4">
    <source>
        <dbReference type="ARBA" id="ARBA00022714"/>
    </source>
</evidence>
<evidence type="ECO:0000256" key="6">
    <source>
        <dbReference type="ARBA" id="ARBA00022982"/>
    </source>
</evidence>
<evidence type="ECO:0000256" key="5">
    <source>
        <dbReference type="ARBA" id="ARBA00022723"/>
    </source>
</evidence>
<evidence type="ECO:0000256" key="3">
    <source>
        <dbReference type="ARBA" id="ARBA00022448"/>
    </source>
</evidence>
<feature type="domain" description="2Fe-2S ferredoxin-type" evidence="10">
    <location>
        <begin position="58"/>
        <end position="148"/>
    </location>
</feature>